<dbReference type="KEGG" id="cch:Cag_0680"/>
<evidence type="ECO:0000313" key="1">
    <source>
        <dbReference type="EMBL" id="ABB27952.1"/>
    </source>
</evidence>
<dbReference type="EMBL" id="CP000108">
    <property type="protein sequence ID" value="ABB27952.1"/>
    <property type="molecule type" value="Genomic_DNA"/>
</dbReference>
<organism evidence="1">
    <name type="scientific">Chlorobium chlorochromatii (strain CaD3)</name>
    <dbReference type="NCBI Taxonomy" id="340177"/>
    <lineage>
        <taxon>Bacteria</taxon>
        <taxon>Pseudomonadati</taxon>
        <taxon>Chlorobiota</taxon>
        <taxon>Chlorobiia</taxon>
        <taxon>Chlorobiales</taxon>
        <taxon>Chlorobiaceae</taxon>
        <taxon>Chlorobium/Pelodictyon group</taxon>
        <taxon>Chlorobium</taxon>
    </lineage>
</organism>
<sequence>MVEVRIHFFVTICLIIRDHCLRRNDKLSMLFSVINHNYEMKENMMLQTLEAEILPNGHIHFLENFSTNRKVKAYVTILSQQPLNKPKADWHHFVGALKESSLFQGDPVEIQKTMRDEWA</sequence>
<dbReference type="AlphaFoldDB" id="Q3ASS3"/>
<protein>
    <submittedName>
        <fullName evidence="1">Uncharacterized protein</fullName>
    </submittedName>
</protein>
<name>Q3ASS3_CHLCH</name>
<accession>Q3ASS3</accession>
<dbReference type="HOGENOM" id="CLU_2057181_0_0_10"/>
<gene>
    <name evidence="1" type="ordered locus">Cag_0680</name>
</gene>
<reference evidence="1" key="1">
    <citation type="submission" date="2005-08" db="EMBL/GenBank/DDBJ databases">
        <title>Complete sequence of Chlorobium chlorochromatii CaD3.</title>
        <authorList>
            <person name="Copeland A."/>
            <person name="Lucas S."/>
            <person name="Lapidus A."/>
            <person name="Barry K."/>
            <person name="Detter J.C."/>
            <person name="Glavina T."/>
            <person name="Hammon N."/>
            <person name="Israni S."/>
            <person name="Pitluck S."/>
            <person name="Bryant D."/>
            <person name="Schmutz J."/>
            <person name="Larimer F."/>
            <person name="Land M."/>
            <person name="Kyrpides N."/>
            <person name="Ivanova N."/>
            <person name="Richardson P."/>
        </authorList>
    </citation>
    <scope>NUCLEOTIDE SEQUENCE [LARGE SCALE GENOMIC DNA]</scope>
    <source>
        <strain evidence="1">CaD3</strain>
    </source>
</reference>
<proteinExistence type="predicted"/>